<reference evidence="2" key="1">
    <citation type="submission" date="2025-08" db="UniProtKB">
        <authorList>
            <consortium name="Ensembl"/>
        </authorList>
    </citation>
    <scope>IDENTIFICATION</scope>
</reference>
<dbReference type="AlphaFoldDB" id="A0A670ZJB8"/>
<keyword evidence="3" id="KW-1185">Reference proteome</keyword>
<name>A0A670ZJB8_PSETE</name>
<feature type="transmembrane region" description="Helical" evidence="1">
    <location>
        <begin position="57"/>
        <end position="75"/>
    </location>
</feature>
<reference evidence="2" key="2">
    <citation type="submission" date="2025-09" db="UniProtKB">
        <authorList>
            <consortium name="Ensembl"/>
        </authorList>
    </citation>
    <scope>IDENTIFICATION</scope>
</reference>
<evidence type="ECO:0000256" key="1">
    <source>
        <dbReference type="SAM" id="Phobius"/>
    </source>
</evidence>
<proteinExistence type="predicted"/>
<feature type="transmembrane region" description="Helical" evidence="1">
    <location>
        <begin position="18"/>
        <end position="37"/>
    </location>
</feature>
<keyword evidence="1" id="KW-1133">Transmembrane helix</keyword>
<sequence length="142" mass="15847">AATASGEGCEQLLKQMSYAMVGFISVTGVFVLCRTGAPYGRYASTSYGYPVPATLAWMVQEAPAFLFPGMLGLCSGGSRLSFWPNRFLLGLFLIHYFYRLAGLLFCLKSFFLFIYFFNFVARGLKNLFSKECLAFFFYGDGL</sequence>
<dbReference type="Ensembl" id="ENSPTXT00000023611.1">
    <property type="protein sequence ID" value="ENSPTXP00000022904.1"/>
    <property type="gene ID" value="ENSPTXG00000015848.1"/>
</dbReference>
<evidence type="ECO:0000313" key="3">
    <source>
        <dbReference type="Proteomes" id="UP000472273"/>
    </source>
</evidence>
<keyword evidence="1" id="KW-0472">Membrane</keyword>
<accession>A0A670ZJB8</accession>
<keyword evidence="1" id="KW-0812">Transmembrane</keyword>
<dbReference type="Proteomes" id="UP000472273">
    <property type="component" value="Unplaced"/>
</dbReference>
<evidence type="ECO:0000313" key="2">
    <source>
        <dbReference type="Ensembl" id="ENSPTXP00000022904.1"/>
    </source>
</evidence>
<feature type="transmembrane region" description="Helical" evidence="1">
    <location>
        <begin position="96"/>
        <end position="117"/>
    </location>
</feature>
<protein>
    <submittedName>
        <fullName evidence="2">Uncharacterized protein</fullName>
    </submittedName>
</protein>
<organism evidence="2 3">
    <name type="scientific">Pseudonaja textilis</name>
    <name type="common">Eastern brown snake</name>
    <dbReference type="NCBI Taxonomy" id="8673"/>
    <lineage>
        <taxon>Eukaryota</taxon>
        <taxon>Metazoa</taxon>
        <taxon>Chordata</taxon>
        <taxon>Craniata</taxon>
        <taxon>Vertebrata</taxon>
        <taxon>Euteleostomi</taxon>
        <taxon>Lepidosauria</taxon>
        <taxon>Squamata</taxon>
        <taxon>Bifurcata</taxon>
        <taxon>Unidentata</taxon>
        <taxon>Episquamata</taxon>
        <taxon>Toxicofera</taxon>
        <taxon>Serpentes</taxon>
        <taxon>Colubroidea</taxon>
        <taxon>Elapidae</taxon>
        <taxon>Hydrophiinae</taxon>
        <taxon>Pseudonaja</taxon>
    </lineage>
</organism>